<sequence>MISKKGTVVLGVIGADVHAIGNQILEYALREADFKVINIGVMASQKEFVQAAIETGADAIWVSSLYGHGEMDCRGLRNKCCEAGIGDILIYVGGNLVIGKQNWQETEKLFKNMGFDRVYPPGTLPGVSINDLLEDLKLSKGDKK</sequence>
<dbReference type="InterPro" id="IPR036724">
    <property type="entry name" value="Cobalamin-bd_sf"/>
</dbReference>
<comment type="function">
    <text evidence="5">Catalyzes the carbon skeleton rearrangement of L-glutamate to L-threo-3-methylaspartate ((2S,3S)-3-methylaspartate).</text>
</comment>
<dbReference type="GO" id="GO:0019553">
    <property type="term" value="P:L-glutamate catabolic process via L-citramalate"/>
    <property type="evidence" value="ECO:0007669"/>
    <property type="project" value="UniProtKB-UniRule"/>
</dbReference>
<keyword evidence="4 5" id="KW-0170">Cobalt</keyword>
<dbReference type="EC" id="5.4.99.1" evidence="5"/>
<organism evidence="7 8">
    <name type="scientific">Iocasia fonsfrigidae</name>
    <dbReference type="NCBI Taxonomy" id="2682810"/>
    <lineage>
        <taxon>Bacteria</taxon>
        <taxon>Bacillati</taxon>
        <taxon>Bacillota</taxon>
        <taxon>Clostridia</taxon>
        <taxon>Halanaerobiales</taxon>
        <taxon>Halanaerobiaceae</taxon>
        <taxon>Iocasia</taxon>
    </lineage>
</organism>
<keyword evidence="1 5" id="KW-0846">Cobalamin</keyword>
<evidence type="ECO:0000313" key="8">
    <source>
        <dbReference type="Proteomes" id="UP000665020"/>
    </source>
</evidence>
<feature type="binding site" evidence="5">
    <location>
        <begin position="63"/>
        <end position="65"/>
    </location>
    <ligand>
        <name>adenosylcob(III)alamin</name>
        <dbReference type="ChEBI" id="CHEBI:18408"/>
    </ligand>
</feature>
<dbReference type="CDD" id="cd02072">
    <property type="entry name" value="Glm_B12_BD"/>
    <property type="match status" value="1"/>
</dbReference>
<comment type="cofactor">
    <cofactor evidence="5">
        <name>adenosylcob(III)alamin</name>
        <dbReference type="ChEBI" id="CHEBI:18408"/>
    </cofactor>
</comment>
<dbReference type="HAMAP" id="MF_00526">
    <property type="entry name" value="Me_Asp_mutase_S"/>
    <property type="match status" value="1"/>
</dbReference>
<comment type="similarity">
    <text evidence="5">Belongs to the methylaspartate mutase GlmS subunit family.</text>
</comment>
<dbReference type="GO" id="GO:0031419">
    <property type="term" value="F:cobalamin binding"/>
    <property type="evidence" value="ECO:0007669"/>
    <property type="project" value="UniProtKB-KW"/>
</dbReference>
<evidence type="ECO:0000256" key="4">
    <source>
        <dbReference type="ARBA" id="ARBA00023285"/>
    </source>
</evidence>
<dbReference type="GO" id="GO:0050097">
    <property type="term" value="F:methylaspartate mutase activity"/>
    <property type="evidence" value="ECO:0007669"/>
    <property type="project" value="UniProtKB-UniRule"/>
</dbReference>
<dbReference type="Pfam" id="PF02310">
    <property type="entry name" value="B12-binding"/>
    <property type="match status" value="1"/>
</dbReference>
<comment type="catalytic activity">
    <reaction evidence="5">
        <text>(2S,3S)-3-methyl-L-aspartate = L-glutamate</text>
        <dbReference type="Rhea" id="RHEA:12857"/>
        <dbReference type="ChEBI" id="CHEBI:29985"/>
        <dbReference type="ChEBI" id="CHEBI:58724"/>
        <dbReference type="EC" id="5.4.99.1"/>
    </reaction>
</comment>
<dbReference type="NCBIfam" id="NF002612">
    <property type="entry name" value="PRK02261.1"/>
    <property type="match status" value="1"/>
</dbReference>
<evidence type="ECO:0000313" key="7">
    <source>
        <dbReference type="EMBL" id="QTL98772.1"/>
    </source>
</evidence>
<protein>
    <recommendedName>
        <fullName evidence="5">Glutamate mutase sigma subunit</fullName>
        <ecNumber evidence="5">5.4.99.1</ecNumber>
    </recommendedName>
    <alternativeName>
        <fullName evidence="5">Glutamate mutase S chain</fullName>
    </alternativeName>
    <alternativeName>
        <fullName evidence="5">Glutamate mutase small subunit</fullName>
    </alternativeName>
    <alternativeName>
        <fullName evidence="5">Methylaspartate mutase</fullName>
    </alternativeName>
</protein>
<accession>A0A8A7KLQ6</accession>
<reference evidence="7" key="1">
    <citation type="submission" date="2019-12" db="EMBL/GenBank/DDBJ databases">
        <authorList>
            <person name="zhang j."/>
            <person name="sun C.M."/>
        </authorList>
    </citation>
    <scope>NUCLEOTIDE SEQUENCE</scope>
    <source>
        <strain evidence="7">NS-1</strain>
    </source>
</reference>
<feature type="domain" description="B12-binding" evidence="6">
    <location>
        <begin position="5"/>
        <end position="143"/>
    </location>
</feature>
<dbReference type="PROSITE" id="PS51332">
    <property type="entry name" value="B12_BINDING"/>
    <property type="match status" value="1"/>
</dbReference>
<feature type="binding site" evidence="5">
    <location>
        <begin position="15"/>
        <end position="19"/>
    </location>
    <ligand>
        <name>adenosylcob(III)alamin</name>
        <dbReference type="ChEBI" id="CHEBI:18408"/>
    </ligand>
</feature>
<dbReference type="GO" id="GO:0046872">
    <property type="term" value="F:metal ion binding"/>
    <property type="evidence" value="ECO:0007669"/>
    <property type="project" value="UniProtKB-KW"/>
</dbReference>
<evidence type="ECO:0000256" key="1">
    <source>
        <dbReference type="ARBA" id="ARBA00022628"/>
    </source>
</evidence>
<evidence type="ECO:0000259" key="6">
    <source>
        <dbReference type="PROSITE" id="PS51332"/>
    </source>
</evidence>
<dbReference type="AlphaFoldDB" id="A0A8A7KLQ6"/>
<keyword evidence="3 5" id="KW-0413">Isomerase</keyword>
<evidence type="ECO:0000256" key="3">
    <source>
        <dbReference type="ARBA" id="ARBA00023235"/>
    </source>
</evidence>
<comment type="pathway">
    <text evidence="5">Amino-acid degradation; L-glutamate degradation via mesaconate pathway; acetate and pyruvate from L-glutamate: step 1/4.</text>
</comment>
<keyword evidence="8" id="KW-1185">Reference proteome</keyword>
<dbReference type="NCBIfam" id="TIGR01501">
    <property type="entry name" value="MthylAspMutase"/>
    <property type="match status" value="1"/>
</dbReference>
<evidence type="ECO:0000256" key="2">
    <source>
        <dbReference type="ARBA" id="ARBA00022723"/>
    </source>
</evidence>
<dbReference type="RefSeq" id="WP_230867168.1">
    <property type="nucleotide sequence ID" value="NZ_CP046640.1"/>
</dbReference>
<name>A0A8A7KLQ6_9FIRM</name>
<dbReference type="GO" id="GO:0019670">
    <property type="term" value="P:anaerobic L-glutamate catabolic process"/>
    <property type="evidence" value="ECO:0007669"/>
    <property type="project" value="InterPro"/>
</dbReference>
<dbReference type="Proteomes" id="UP000665020">
    <property type="component" value="Chromosome"/>
</dbReference>
<dbReference type="UniPathway" id="UPA00561">
    <property type="reaction ID" value="UER00617"/>
</dbReference>
<dbReference type="KEGG" id="ifn:GM661_12750"/>
<gene>
    <name evidence="5" type="primary">glmS</name>
    <name evidence="7" type="ORF">GM661_12750</name>
</gene>
<keyword evidence="2 5" id="KW-0479">Metal-binding</keyword>
<dbReference type="InterPro" id="IPR006158">
    <property type="entry name" value="Cobalamin-bd"/>
</dbReference>
<dbReference type="InterPro" id="IPR006394">
    <property type="entry name" value="GlmS"/>
</dbReference>
<dbReference type="SUPFAM" id="SSF52242">
    <property type="entry name" value="Cobalamin (vitamin B12)-binding domain"/>
    <property type="match status" value="1"/>
</dbReference>
<proteinExistence type="inferred from homology"/>
<dbReference type="EMBL" id="CP046640">
    <property type="protein sequence ID" value="QTL98772.1"/>
    <property type="molecule type" value="Genomic_DNA"/>
</dbReference>
<dbReference type="Gene3D" id="3.40.50.280">
    <property type="entry name" value="Cobalamin-binding domain"/>
    <property type="match status" value="1"/>
</dbReference>
<feature type="binding site" description="axial binding residue" evidence="5">
    <location>
        <position position="18"/>
    </location>
    <ligand>
        <name>adenosylcob(III)alamin</name>
        <dbReference type="ChEBI" id="CHEBI:18408"/>
    </ligand>
    <ligandPart>
        <name>Co</name>
        <dbReference type="ChEBI" id="CHEBI:27638"/>
    </ligandPart>
</feature>
<comment type="subunit">
    <text evidence="5">Heterotetramer composed of 2 epsilon subunits (GlmE) and 2 sigma subunits (GlmS). GlmE exists as a homodimer and GlmS as a monomer.</text>
</comment>
<feature type="binding site" evidence="5">
    <location>
        <begin position="95"/>
        <end position="99"/>
    </location>
    <ligand>
        <name>adenosylcob(III)alamin</name>
        <dbReference type="ChEBI" id="CHEBI:18408"/>
    </ligand>
</feature>
<evidence type="ECO:0000256" key="5">
    <source>
        <dbReference type="HAMAP-Rule" id="MF_00526"/>
    </source>
</evidence>